<feature type="coiled-coil region" evidence="1">
    <location>
        <begin position="117"/>
        <end position="144"/>
    </location>
</feature>
<dbReference type="OrthoDB" id="260976at2"/>
<reference evidence="4 5" key="1">
    <citation type="submission" date="2019-02" db="EMBL/GenBank/DDBJ databases">
        <title>Deep-cultivation of Planctomycetes and their phenomic and genomic characterization uncovers novel biology.</title>
        <authorList>
            <person name="Wiegand S."/>
            <person name="Jogler M."/>
            <person name="Boedeker C."/>
            <person name="Pinto D."/>
            <person name="Vollmers J."/>
            <person name="Rivas-Marin E."/>
            <person name="Kohn T."/>
            <person name="Peeters S.H."/>
            <person name="Heuer A."/>
            <person name="Rast P."/>
            <person name="Oberbeckmann S."/>
            <person name="Bunk B."/>
            <person name="Jeske O."/>
            <person name="Meyerdierks A."/>
            <person name="Storesund J.E."/>
            <person name="Kallscheuer N."/>
            <person name="Luecker S."/>
            <person name="Lage O.M."/>
            <person name="Pohl T."/>
            <person name="Merkel B.J."/>
            <person name="Hornburger P."/>
            <person name="Mueller R.-W."/>
            <person name="Bruemmer F."/>
            <person name="Labrenz M."/>
            <person name="Spormann A.M."/>
            <person name="Op den Camp H."/>
            <person name="Overmann J."/>
            <person name="Amann R."/>
            <person name="Jetten M.S.M."/>
            <person name="Mascher T."/>
            <person name="Medema M.H."/>
            <person name="Devos D.P."/>
            <person name="Kaster A.-K."/>
            <person name="Ovreas L."/>
            <person name="Rohde M."/>
            <person name="Galperin M.Y."/>
            <person name="Jogler C."/>
        </authorList>
    </citation>
    <scope>NUCLEOTIDE SEQUENCE [LARGE SCALE GENOMIC DNA]</scope>
    <source>
        <strain evidence="4 5">KS4</strain>
    </source>
</reference>
<sequence>MSLQEDLYELFLLDTQVRGLRSRLDAAMRRQKAQQTKLDKIENQLGELRNQLKHQQSAAMTAEKESNEIDEKIKQSREQMNAVTSNKEYSALLVEVNTLKIDKGKAETVALDHLNATEETQKNIDVIEQQVDSQKNLVEAASKDVEEARVAVGDQLDKVEAERAESAKKIPTASLAIFDRLAYEHDGEALAEIEEQNRKRNEYTCGGCYMQLPIERISSTASKPNAITTCPTCGRILFMKTENIEALSGK</sequence>
<gene>
    <name evidence="4" type="ORF">KS4_22680</name>
</gene>
<dbReference type="EMBL" id="CP036425">
    <property type="protein sequence ID" value="QDU34203.1"/>
    <property type="molecule type" value="Genomic_DNA"/>
</dbReference>
<organism evidence="4 5">
    <name type="scientific">Poriferisphaera corsica</name>
    <dbReference type="NCBI Taxonomy" id="2528020"/>
    <lineage>
        <taxon>Bacteria</taxon>
        <taxon>Pseudomonadati</taxon>
        <taxon>Planctomycetota</taxon>
        <taxon>Phycisphaerae</taxon>
        <taxon>Phycisphaerales</taxon>
        <taxon>Phycisphaeraceae</taxon>
        <taxon>Poriferisphaera</taxon>
    </lineage>
</organism>
<proteinExistence type="predicted"/>
<keyword evidence="5" id="KW-1185">Reference proteome</keyword>
<dbReference type="RefSeq" id="WP_145077856.1">
    <property type="nucleotide sequence ID" value="NZ_CP036425.1"/>
</dbReference>
<dbReference type="AlphaFoldDB" id="A0A517YVD1"/>
<dbReference type="Pfam" id="PF24481">
    <property type="entry name" value="CT398_CC"/>
    <property type="match status" value="1"/>
</dbReference>
<dbReference type="InterPro" id="IPR003743">
    <property type="entry name" value="Zf-RING_7"/>
</dbReference>
<evidence type="ECO:0000313" key="5">
    <source>
        <dbReference type="Proteomes" id="UP000317369"/>
    </source>
</evidence>
<dbReference type="Pfam" id="PF02591">
    <property type="entry name" value="Zn_ribbon_9"/>
    <property type="match status" value="1"/>
</dbReference>
<feature type="coiled-coil region" evidence="1">
    <location>
        <begin position="24"/>
        <end position="79"/>
    </location>
</feature>
<evidence type="ECO:0000256" key="1">
    <source>
        <dbReference type="SAM" id="Coils"/>
    </source>
</evidence>
<keyword evidence="1" id="KW-0175">Coiled coil</keyword>
<dbReference type="Gene3D" id="1.10.287.1490">
    <property type="match status" value="1"/>
</dbReference>
<dbReference type="Proteomes" id="UP000317369">
    <property type="component" value="Chromosome"/>
</dbReference>
<protein>
    <submittedName>
        <fullName evidence="4">Zinc ribbon domain protein</fullName>
    </submittedName>
</protein>
<evidence type="ECO:0000259" key="3">
    <source>
        <dbReference type="Pfam" id="PF24481"/>
    </source>
</evidence>
<name>A0A517YVD1_9BACT</name>
<feature type="domain" description="CT398-like coiled coil hairpin" evidence="3">
    <location>
        <begin position="13"/>
        <end position="182"/>
    </location>
</feature>
<dbReference type="KEGG" id="pcor:KS4_22680"/>
<evidence type="ECO:0000313" key="4">
    <source>
        <dbReference type="EMBL" id="QDU34203.1"/>
    </source>
</evidence>
<dbReference type="InterPro" id="IPR056003">
    <property type="entry name" value="CT398_CC_hairpin"/>
</dbReference>
<feature type="domain" description="C4-type zinc ribbon" evidence="2">
    <location>
        <begin position="204"/>
        <end position="237"/>
    </location>
</feature>
<evidence type="ECO:0000259" key="2">
    <source>
        <dbReference type="Pfam" id="PF02591"/>
    </source>
</evidence>
<accession>A0A517YVD1</accession>